<dbReference type="SUPFAM" id="SSF64182">
    <property type="entry name" value="DHH phosphoesterases"/>
    <property type="match status" value="1"/>
</dbReference>
<evidence type="ECO:0000259" key="1">
    <source>
        <dbReference type="Pfam" id="PF01368"/>
    </source>
</evidence>
<dbReference type="InterPro" id="IPR038763">
    <property type="entry name" value="DHH_sf"/>
</dbReference>
<evidence type="ECO:0000259" key="2">
    <source>
        <dbReference type="Pfam" id="PF02272"/>
    </source>
</evidence>
<dbReference type="PANTHER" id="PTHR47618:SF1">
    <property type="entry name" value="BIFUNCTIONAL OLIGORIBONUCLEASE AND PAP PHOSPHATASE NRNA"/>
    <property type="match status" value="1"/>
</dbReference>
<dbReference type="Proteomes" id="UP000004191">
    <property type="component" value="Unassembled WGS sequence"/>
</dbReference>
<dbReference type="AlphaFoldDB" id="H3NN31"/>
<evidence type="ECO:0000313" key="4">
    <source>
        <dbReference type="Proteomes" id="UP000004191"/>
    </source>
</evidence>
<dbReference type="EMBL" id="AGEI01000020">
    <property type="protein sequence ID" value="EHR34435.1"/>
    <property type="molecule type" value="Genomic_DNA"/>
</dbReference>
<dbReference type="STRING" id="883114.HMPREF9709_00742"/>
<dbReference type="Pfam" id="PF02272">
    <property type="entry name" value="DHHA1"/>
    <property type="match status" value="1"/>
</dbReference>
<dbReference type="PANTHER" id="PTHR47618">
    <property type="entry name" value="BIFUNCTIONAL OLIGORIBONUCLEASE AND PAP PHOSPHATASE NRNA"/>
    <property type="match status" value="1"/>
</dbReference>
<proteinExistence type="predicted"/>
<dbReference type="HOGENOM" id="CLU_039720_0_0_9"/>
<keyword evidence="4" id="KW-1185">Reference proteome</keyword>
<dbReference type="Gene3D" id="3.10.310.30">
    <property type="match status" value="1"/>
</dbReference>
<protein>
    <recommendedName>
        <fullName evidence="5">DHHA1 domain-containing protein</fullName>
    </recommendedName>
</protein>
<sequence>MNVKNNFFKLVQQSNNILISAHVNPDGDAIGSSFGLALVLQSLGKNAKIIRNDHYPTNLEFLKREDLYFNDDFDDIDLFIAVDSADIKRIGISKTYFDKAKSTVCIDHHITNEGYADINIILRSSSTCEMLAEMLIDYDVYIPQDAATYFYLGILTDTFRFSYVSANSTTLRVAANLLDINADKNLIHENLYEKLNTNLLFFQAEVIKNATRIGDKIIAAKITRELVRKYGLDFDKIENIVSVLRSIDGIEVSAIVREDGDIEQKLSFRSQNIVDVSEIAKEFGGGGHTRAAGASCKGSVDEVFDILLNRLEKLYEDGDISR</sequence>
<dbReference type="InterPro" id="IPR003156">
    <property type="entry name" value="DHHA1_dom"/>
</dbReference>
<organism evidence="3 4">
    <name type="scientific">Helcococcus kunzii ATCC 51366</name>
    <dbReference type="NCBI Taxonomy" id="883114"/>
    <lineage>
        <taxon>Bacteria</taxon>
        <taxon>Bacillati</taxon>
        <taxon>Bacillota</taxon>
        <taxon>Tissierellia</taxon>
        <taxon>Tissierellales</taxon>
        <taxon>Peptoniphilaceae</taxon>
        <taxon>Helcococcus</taxon>
    </lineage>
</organism>
<evidence type="ECO:0008006" key="5">
    <source>
        <dbReference type="Google" id="ProtNLM"/>
    </source>
</evidence>
<dbReference type="GO" id="GO:0003676">
    <property type="term" value="F:nucleic acid binding"/>
    <property type="evidence" value="ECO:0007669"/>
    <property type="project" value="InterPro"/>
</dbReference>
<accession>H3NN31</accession>
<feature type="domain" description="DDH" evidence="1">
    <location>
        <begin position="16"/>
        <end position="154"/>
    </location>
</feature>
<reference evidence="3 4" key="1">
    <citation type="submission" date="2012-01" db="EMBL/GenBank/DDBJ databases">
        <title>The Genome Sequence of Helcococcus kunzii ATCC 51366.</title>
        <authorList>
            <consortium name="The Broad Institute Genome Sequencing Platform"/>
            <person name="Earl A."/>
            <person name="Ward D."/>
            <person name="Feldgarden M."/>
            <person name="Gevers D."/>
            <person name="Huys G."/>
            <person name="Young S.K."/>
            <person name="Zeng Q."/>
            <person name="Gargeya S."/>
            <person name="Fitzgerald M."/>
            <person name="Haas B."/>
            <person name="Abouelleil A."/>
            <person name="Alvarado L."/>
            <person name="Arachchi H.M."/>
            <person name="Berlin A."/>
            <person name="Chapman S.B."/>
            <person name="Gearin G."/>
            <person name="Goldberg J."/>
            <person name="Griggs A."/>
            <person name="Gujja S."/>
            <person name="Hansen M."/>
            <person name="Heiman D."/>
            <person name="Howarth C."/>
            <person name="Larimer J."/>
            <person name="Lui A."/>
            <person name="MacDonald P.J.P."/>
            <person name="McCowen C."/>
            <person name="Montmayeur A."/>
            <person name="Murphy C."/>
            <person name="Neiman D."/>
            <person name="Pearson M."/>
            <person name="Priest M."/>
            <person name="Roberts A."/>
            <person name="Saif S."/>
            <person name="Shea T."/>
            <person name="Sisk P."/>
            <person name="Stolte C."/>
            <person name="Sykes S."/>
            <person name="Wortman J."/>
            <person name="Nusbaum C."/>
            <person name="Birren B."/>
        </authorList>
    </citation>
    <scope>NUCLEOTIDE SEQUENCE [LARGE SCALE GENOMIC DNA]</scope>
    <source>
        <strain evidence="3 4">ATCC 51366</strain>
    </source>
</reference>
<dbReference type="GeneID" id="96998745"/>
<dbReference type="InterPro" id="IPR051319">
    <property type="entry name" value="Oligoribo/pAp-PDE_c-di-AMP_PDE"/>
</dbReference>
<dbReference type="InterPro" id="IPR001667">
    <property type="entry name" value="DDH_dom"/>
</dbReference>
<comment type="caution">
    <text evidence="3">The sequence shown here is derived from an EMBL/GenBank/DDBJ whole genome shotgun (WGS) entry which is preliminary data.</text>
</comment>
<evidence type="ECO:0000313" key="3">
    <source>
        <dbReference type="EMBL" id="EHR34435.1"/>
    </source>
</evidence>
<dbReference type="RefSeq" id="WP_005398089.1">
    <property type="nucleotide sequence ID" value="NZ_JH601088.1"/>
</dbReference>
<dbReference type="PATRIC" id="fig|883114.3.peg.735"/>
<feature type="domain" description="DHHA1" evidence="2">
    <location>
        <begin position="216"/>
        <end position="313"/>
    </location>
</feature>
<dbReference type="eggNOG" id="COG0618">
    <property type="taxonomic scope" value="Bacteria"/>
</dbReference>
<dbReference type="Pfam" id="PF01368">
    <property type="entry name" value="DHH"/>
    <property type="match status" value="1"/>
</dbReference>
<dbReference type="Gene3D" id="3.90.1640.10">
    <property type="entry name" value="inorganic pyrophosphatase (n-terminal core)"/>
    <property type="match status" value="1"/>
</dbReference>
<gene>
    <name evidence="3" type="ORF">HMPREF9709_00742</name>
</gene>
<name>H3NN31_9FIRM</name>